<dbReference type="Pfam" id="PF01593">
    <property type="entry name" value="Amino_oxidase"/>
    <property type="match status" value="1"/>
</dbReference>
<dbReference type="PANTHER" id="PTHR10668:SF103">
    <property type="entry name" value="PYRIDINE NUCLEOTIDE-DISULFIDE OXIDOREDUCTASE DOMAIN-CONTAINING PROTEIN 2"/>
    <property type="match status" value="1"/>
</dbReference>
<dbReference type="EMBL" id="CP114014">
    <property type="protein sequence ID" value="XAY06791.1"/>
    <property type="molecule type" value="Genomic_DNA"/>
</dbReference>
<evidence type="ECO:0000256" key="2">
    <source>
        <dbReference type="ARBA" id="ARBA00038825"/>
    </source>
</evidence>
<evidence type="ECO:0000313" key="5">
    <source>
        <dbReference type="EMBL" id="XAY06791.1"/>
    </source>
</evidence>
<name>A0AAU7AYJ9_9ACTN</name>
<feature type="domain" description="Amine oxidase" evidence="4">
    <location>
        <begin position="32"/>
        <end position="364"/>
    </location>
</feature>
<dbReference type="PANTHER" id="PTHR10668">
    <property type="entry name" value="PHYTOENE DEHYDROGENASE"/>
    <property type="match status" value="1"/>
</dbReference>
<reference evidence="5" key="1">
    <citation type="submission" date="2022-12" db="EMBL/GenBank/DDBJ databases">
        <title>Paraconexibacter alkalitolerans sp. nov. and Baekduia alba sp. nov., isolated from soil and emended description of the genera Paraconexibacter (Chun et al., 2020) and Baekduia (An et al., 2020).</title>
        <authorList>
            <person name="Vieira S."/>
            <person name="Huber K.J."/>
            <person name="Geppert A."/>
            <person name="Wolf J."/>
            <person name="Neumann-Schaal M."/>
            <person name="Muesken M."/>
            <person name="Overmann J."/>
        </authorList>
    </citation>
    <scope>NUCLEOTIDE SEQUENCE</scope>
    <source>
        <strain evidence="5">AEG42_29</strain>
    </source>
</reference>
<evidence type="ECO:0000259" key="4">
    <source>
        <dbReference type="Pfam" id="PF01593"/>
    </source>
</evidence>
<dbReference type="AlphaFoldDB" id="A0AAU7AYJ9"/>
<dbReference type="InterPro" id="IPR036188">
    <property type="entry name" value="FAD/NAD-bd_sf"/>
</dbReference>
<evidence type="ECO:0000256" key="3">
    <source>
        <dbReference type="ARBA" id="ARBA00040298"/>
    </source>
</evidence>
<protein>
    <recommendedName>
        <fullName evidence="3">Pyridine nucleotide-disulfide oxidoreductase domain-containing protein 2</fullName>
    </recommendedName>
</protein>
<dbReference type="SUPFAM" id="SSF51905">
    <property type="entry name" value="FAD/NAD(P)-binding domain"/>
    <property type="match status" value="1"/>
</dbReference>
<comment type="subunit">
    <text evidence="2">Interacts with COX5B; this interaction may contribute to localize PYROXD2 to the inner face of the inner mitochondrial membrane.</text>
</comment>
<sequence length="554" mass="59872">MATVQTPPPTDPNAPLAQREVDVLIIGAGHNGLTAGCYMAREGLKVLIVEAGDAVGGMTATNATLAAAPEHRFNEGAIQLTGVFRLSQIAQELELPRFGLREVPVEPAHLQLAPDGTSLGIWKDRTRTMRELERFSRKDARAWGEISETLDAIMPPILTYMRSHPTRALSLELVKDLAGTARRPGKLQPLLHFMTASHTEILDELFETELPKGALAAMAAFQRMEADMTAAVALIYLGVVQRVSNAMPVGGTGELPKALARCFESHGGLIRTSARVERIVVEGNRATGVLLDTGERIRASQGVMSACNARHALVDLLPDGALPEPMAVRAADIPITKTQATSLKINVALKGKLSLPRISELRDDDLDPAAALVAWHTLAEQSQAWDDVCRGDWPDPVPVSCCISPTHVDQTMAPEGQDTFWLWSGVIPVHPRIPWEDMRDEIGDRVLKDCAQYYDGIESLEIARDVLGGPDLEARFNAPAGNVYHVDPLPTRFGPLKPALGFGGYKTPVDGLYLSGASTHPTGGVCSLPGKLAAQTLMRDRVSRVGRLKRRVVG</sequence>
<dbReference type="RefSeq" id="WP_354698009.1">
    <property type="nucleotide sequence ID" value="NZ_CP114014.1"/>
</dbReference>
<keyword evidence="5" id="KW-0560">Oxidoreductase</keyword>
<gene>
    <name evidence="5" type="primary">crtI_2</name>
    <name evidence="5" type="ORF">DSM112329_03669</name>
</gene>
<organism evidence="5">
    <name type="scientific">Paraconexibacter sp. AEG42_29</name>
    <dbReference type="NCBI Taxonomy" id="2997339"/>
    <lineage>
        <taxon>Bacteria</taxon>
        <taxon>Bacillati</taxon>
        <taxon>Actinomycetota</taxon>
        <taxon>Thermoleophilia</taxon>
        <taxon>Solirubrobacterales</taxon>
        <taxon>Paraconexibacteraceae</taxon>
        <taxon>Paraconexibacter</taxon>
    </lineage>
</organism>
<dbReference type="KEGG" id="parq:DSM112329_03669"/>
<dbReference type="InterPro" id="IPR002937">
    <property type="entry name" value="Amino_oxidase"/>
</dbReference>
<dbReference type="GO" id="GO:0016491">
    <property type="term" value="F:oxidoreductase activity"/>
    <property type="evidence" value="ECO:0007669"/>
    <property type="project" value="UniProtKB-KW"/>
</dbReference>
<proteinExistence type="predicted"/>
<comment type="function">
    <text evidence="1">Probable oxidoreductase that may play a role as regulator of mitochondrial function.</text>
</comment>
<accession>A0AAU7AYJ9</accession>
<evidence type="ECO:0000256" key="1">
    <source>
        <dbReference type="ARBA" id="ARBA00037217"/>
    </source>
</evidence>
<dbReference type="Gene3D" id="3.50.50.60">
    <property type="entry name" value="FAD/NAD(P)-binding domain"/>
    <property type="match status" value="2"/>
</dbReference>